<evidence type="ECO:0000256" key="6">
    <source>
        <dbReference type="PIRSR" id="PIRSR600175-1"/>
    </source>
</evidence>
<keyword evidence="6" id="KW-0915">Sodium</keyword>
<evidence type="ECO:0000313" key="9">
    <source>
        <dbReference type="Proteomes" id="UP000694388"/>
    </source>
</evidence>
<evidence type="ECO:0000256" key="5">
    <source>
        <dbReference type="ARBA" id="ARBA00023136"/>
    </source>
</evidence>
<feature type="binding site" evidence="6">
    <location>
        <position position="46"/>
    </location>
    <ligand>
        <name>Na(+)</name>
        <dbReference type="ChEBI" id="CHEBI:29101"/>
        <label>1</label>
    </ligand>
</feature>
<dbReference type="Ensembl" id="ENSEBUT00000023049.1">
    <property type="protein sequence ID" value="ENSEBUP00000022473.1"/>
    <property type="gene ID" value="ENSEBUG00000013849.1"/>
</dbReference>
<keyword evidence="3 7" id="KW-0812">Transmembrane</keyword>
<keyword evidence="2" id="KW-0813">Transport</keyword>
<evidence type="ECO:0000256" key="7">
    <source>
        <dbReference type="SAM" id="Phobius"/>
    </source>
</evidence>
<proteinExistence type="predicted"/>
<reference evidence="8" key="1">
    <citation type="submission" date="2025-08" db="UniProtKB">
        <authorList>
            <consortium name="Ensembl"/>
        </authorList>
    </citation>
    <scope>IDENTIFICATION</scope>
</reference>
<keyword evidence="9" id="KW-1185">Reference proteome</keyword>
<dbReference type="Proteomes" id="UP000694388">
    <property type="component" value="Unplaced"/>
</dbReference>
<dbReference type="AlphaFoldDB" id="A0A8C4R1U9"/>
<dbReference type="GO" id="GO:0005332">
    <property type="term" value="F:gamma-aminobutyric acid:sodium:chloride symporter activity"/>
    <property type="evidence" value="ECO:0007669"/>
    <property type="project" value="TreeGrafter"/>
</dbReference>
<dbReference type="GeneTree" id="ENSGT00940000154583"/>
<comment type="subcellular location">
    <subcellularLocation>
        <location evidence="1">Membrane</location>
        <topology evidence="1">Multi-pass membrane protein</topology>
    </subcellularLocation>
</comment>
<feature type="binding site" evidence="6">
    <location>
        <position position="146"/>
    </location>
    <ligand>
        <name>Na(+)</name>
        <dbReference type="ChEBI" id="CHEBI:29101"/>
        <label>1</label>
    </ligand>
</feature>
<feature type="binding site" evidence="6">
    <location>
        <position position="147"/>
    </location>
    <ligand>
        <name>Na(+)</name>
        <dbReference type="ChEBI" id="CHEBI:29101"/>
        <label>1</label>
    </ligand>
</feature>
<dbReference type="GO" id="GO:0046872">
    <property type="term" value="F:metal ion binding"/>
    <property type="evidence" value="ECO:0007669"/>
    <property type="project" value="UniProtKB-KW"/>
</dbReference>
<feature type="transmembrane region" description="Helical" evidence="7">
    <location>
        <begin position="72"/>
        <end position="97"/>
    </location>
</feature>
<feature type="binding site" evidence="6">
    <location>
        <position position="143"/>
    </location>
    <ligand>
        <name>Na(+)</name>
        <dbReference type="ChEBI" id="CHEBI:29101"/>
        <label>1</label>
    </ligand>
</feature>
<dbReference type="GO" id="GO:0005886">
    <property type="term" value="C:plasma membrane"/>
    <property type="evidence" value="ECO:0007669"/>
    <property type="project" value="TreeGrafter"/>
</dbReference>
<dbReference type="Pfam" id="PF00209">
    <property type="entry name" value="SNF"/>
    <property type="match status" value="1"/>
</dbReference>
<evidence type="ECO:0000313" key="8">
    <source>
        <dbReference type="Ensembl" id="ENSEBUP00000022473.1"/>
    </source>
</evidence>
<feature type="transmembrane region" description="Helical" evidence="7">
    <location>
        <begin position="130"/>
        <end position="149"/>
    </location>
</feature>
<protein>
    <submittedName>
        <fullName evidence="8">Uncharacterized protein</fullName>
    </submittedName>
</protein>
<evidence type="ECO:0000256" key="2">
    <source>
        <dbReference type="ARBA" id="ARBA00022448"/>
    </source>
</evidence>
<dbReference type="PROSITE" id="PS50267">
    <property type="entry name" value="NA_NEUROTRAN_SYMP_3"/>
    <property type="match status" value="1"/>
</dbReference>
<evidence type="ECO:0000256" key="3">
    <source>
        <dbReference type="ARBA" id="ARBA00022692"/>
    </source>
</evidence>
<dbReference type="InterPro" id="IPR000175">
    <property type="entry name" value="Na/ntran_symport"/>
</dbReference>
<keyword evidence="5 7" id="KW-0472">Membrane</keyword>
<dbReference type="PANTHER" id="PTHR11616:SF325">
    <property type="entry name" value="TRANSPORTER"/>
    <property type="match status" value="1"/>
</dbReference>
<organism evidence="8 9">
    <name type="scientific">Eptatretus burgeri</name>
    <name type="common">Inshore hagfish</name>
    <dbReference type="NCBI Taxonomy" id="7764"/>
    <lineage>
        <taxon>Eukaryota</taxon>
        <taxon>Metazoa</taxon>
        <taxon>Chordata</taxon>
        <taxon>Craniata</taxon>
        <taxon>Vertebrata</taxon>
        <taxon>Cyclostomata</taxon>
        <taxon>Myxini</taxon>
        <taxon>Myxiniformes</taxon>
        <taxon>Myxinidae</taxon>
        <taxon>Eptatretinae</taxon>
        <taxon>Eptatretus</taxon>
    </lineage>
</organism>
<keyword evidence="4 7" id="KW-1133">Transmembrane helix</keyword>
<feature type="transmembrane region" description="Helical" evidence="7">
    <location>
        <begin position="170"/>
        <end position="189"/>
    </location>
</feature>
<dbReference type="SUPFAM" id="SSF161070">
    <property type="entry name" value="SNF-like"/>
    <property type="match status" value="1"/>
</dbReference>
<accession>A0A8C4R1U9</accession>
<sequence>MLLILLVRGVTLPNAIDGIKYYLYPDFNRLADAQVWLDAGTQVLYSFAIGFSMVTSLGSYNDYNYNCYKYTIIIMSTSVAVSFISGLVIFSVLGFMAKEQGVDIATVADHGPGLVFVVYPRAVTMMPLPGLWAVLFFITLLLLGIDSEFASVEGVIKSVLDRLEMQHHRLPFLTGIGIISFGIGLTMVTQEQTSSTMLWRTCLDFASIPG</sequence>
<feature type="transmembrane region" description="Helical" evidence="7">
    <location>
        <begin position="42"/>
        <end position="60"/>
    </location>
</feature>
<dbReference type="InterPro" id="IPR037272">
    <property type="entry name" value="SNS_sf"/>
</dbReference>
<dbReference type="PANTHER" id="PTHR11616">
    <property type="entry name" value="SODIUM/CHLORIDE DEPENDENT TRANSPORTER"/>
    <property type="match status" value="1"/>
</dbReference>
<evidence type="ECO:0000256" key="1">
    <source>
        <dbReference type="ARBA" id="ARBA00004141"/>
    </source>
</evidence>
<evidence type="ECO:0000256" key="4">
    <source>
        <dbReference type="ARBA" id="ARBA00022989"/>
    </source>
</evidence>
<reference evidence="8" key="2">
    <citation type="submission" date="2025-09" db="UniProtKB">
        <authorList>
            <consortium name="Ensembl"/>
        </authorList>
    </citation>
    <scope>IDENTIFICATION</scope>
</reference>
<dbReference type="PRINTS" id="PR00176">
    <property type="entry name" value="NANEUSMPORT"/>
</dbReference>
<name>A0A8C4R1U9_EPTBU</name>
<keyword evidence="6" id="KW-0479">Metal-binding</keyword>